<evidence type="ECO:0000313" key="3">
    <source>
        <dbReference type="EMBL" id="CAL5140593.1"/>
    </source>
</evidence>
<proteinExistence type="predicted"/>
<feature type="compositionally biased region" description="Polar residues" evidence="1">
    <location>
        <begin position="540"/>
        <end position="558"/>
    </location>
</feature>
<comment type="caution">
    <text evidence="3">The sequence shown here is derived from an EMBL/GenBank/DDBJ whole genome shotgun (WGS) entry which is preliminary data.</text>
</comment>
<name>A0AAV2TX78_CALDB</name>
<gene>
    <name evidence="3" type="ORF">CDAUBV1_LOCUS15901</name>
</gene>
<feature type="region of interest" description="Disordered" evidence="1">
    <location>
        <begin position="436"/>
        <end position="458"/>
    </location>
</feature>
<evidence type="ECO:0000256" key="1">
    <source>
        <dbReference type="SAM" id="MobiDB-lite"/>
    </source>
</evidence>
<keyword evidence="2" id="KW-1133">Transmembrane helix</keyword>
<dbReference type="AlphaFoldDB" id="A0AAV2TX78"/>
<feature type="region of interest" description="Disordered" evidence="1">
    <location>
        <begin position="140"/>
        <end position="163"/>
    </location>
</feature>
<feature type="region of interest" description="Disordered" evidence="1">
    <location>
        <begin position="474"/>
        <end position="517"/>
    </location>
</feature>
<feature type="compositionally biased region" description="Polar residues" evidence="1">
    <location>
        <begin position="440"/>
        <end position="449"/>
    </location>
</feature>
<feature type="transmembrane region" description="Helical" evidence="2">
    <location>
        <begin position="187"/>
        <end position="207"/>
    </location>
</feature>
<evidence type="ECO:0000256" key="2">
    <source>
        <dbReference type="SAM" id="Phobius"/>
    </source>
</evidence>
<reference evidence="3" key="1">
    <citation type="submission" date="2024-06" db="EMBL/GenBank/DDBJ databases">
        <authorList>
            <person name="Liu X."/>
            <person name="Lenzi L."/>
            <person name="Haldenby T S."/>
            <person name="Uol C."/>
        </authorList>
    </citation>
    <scope>NUCLEOTIDE SEQUENCE</scope>
</reference>
<dbReference type="Proteomes" id="UP001497525">
    <property type="component" value="Unassembled WGS sequence"/>
</dbReference>
<keyword evidence="2" id="KW-0472">Membrane</keyword>
<protein>
    <submittedName>
        <fullName evidence="3">Uncharacterized protein</fullName>
    </submittedName>
</protein>
<sequence length="587" mass="65958">MLKYPAYWIAFITMFGLKIVEQQIIGDKVELIQMYTAENRLSLRCVVKGRNAVENLVFLGCPSVPTGMCRENCKNPHTAMNEHIPITTCEYKVISPHHVEVRYDLQLIQSDKPGRWWCMFRGLNSESVILKYEHPSIPKPKSITETGAPNESTKERSVSNSTHQNLQTTQALVAAEESLKLEMSFEMFIMIVSFATLSIVFNILFFIRCCAINRYLRKLHEGYPRIRWADLLLCVDKPRKPPPKPRADYIRIPNSYVSANPYDVRSGTMKTCSPVLIHGPRTTSPIPFYPTAASAPYYLRSLKPISPELSLKGSSDMVYDEVHNSVYTTLDPVGESPEGSQFPPVRLTPDGRSWVYARARQTGDPNGQPRLLNTPALQYDAVRAAAYLQQATACPNLVTSNKPKLAELHSLESSTSVDDKISKKDVKYSSKRLVTPLPLTPSQVNPTRSRQPKSFGLDTLDDVKRIESELASDIPEDISSASKTKSGQKLDACRSSKARQETNKPSANSQGAEGDRRISYFDNVSLLNNAERGNEKKQLSRGSSSREASEHWLSSKTRNLLKHDAKDYLEDWALSEHDTENKSQGNK</sequence>
<feature type="compositionally biased region" description="Basic and acidic residues" evidence="1">
    <location>
        <begin position="491"/>
        <end position="502"/>
    </location>
</feature>
<feature type="region of interest" description="Disordered" evidence="1">
    <location>
        <begin position="529"/>
        <end position="560"/>
    </location>
</feature>
<accession>A0AAV2TX78</accession>
<keyword evidence="2" id="KW-0812">Transmembrane</keyword>
<organism evidence="3 4">
    <name type="scientific">Calicophoron daubneyi</name>
    <name type="common">Rumen fluke</name>
    <name type="synonym">Paramphistomum daubneyi</name>
    <dbReference type="NCBI Taxonomy" id="300641"/>
    <lineage>
        <taxon>Eukaryota</taxon>
        <taxon>Metazoa</taxon>
        <taxon>Spiralia</taxon>
        <taxon>Lophotrochozoa</taxon>
        <taxon>Platyhelminthes</taxon>
        <taxon>Trematoda</taxon>
        <taxon>Digenea</taxon>
        <taxon>Plagiorchiida</taxon>
        <taxon>Pronocephalata</taxon>
        <taxon>Paramphistomoidea</taxon>
        <taxon>Paramphistomidae</taxon>
        <taxon>Calicophoron</taxon>
    </lineage>
</organism>
<evidence type="ECO:0000313" key="4">
    <source>
        <dbReference type="Proteomes" id="UP001497525"/>
    </source>
</evidence>
<dbReference type="EMBL" id="CAXLJL010000745">
    <property type="protein sequence ID" value="CAL5140593.1"/>
    <property type="molecule type" value="Genomic_DNA"/>
</dbReference>